<protein>
    <submittedName>
        <fullName evidence="1">Uncharacterized protein</fullName>
    </submittedName>
</protein>
<reference evidence="1 2" key="1">
    <citation type="journal article" date="2019" name="Genome Biol. Evol.">
        <title>Insights into the evolution of the New World diploid cottons (Gossypium, subgenus Houzingenia) based on genome sequencing.</title>
        <authorList>
            <person name="Grover C.E."/>
            <person name="Arick M.A. 2nd"/>
            <person name="Thrash A."/>
            <person name="Conover J.L."/>
            <person name="Sanders W.S."/>
            <person name="Peterson D.G."/>
            <person name="Frelichowski J.E."/>
            <person name="Scheffler J.A."/>
            <person name="Scheffler B.E."/>
            <person name="Wendel J.F."/>
        </authorList>
    </citation>
    <scope>NUCLEOTIDE SEQUENCE [LARGE SCALE GENOMIC DNA]</scope>
    <source>
        <strain evidence="1">5</strain>
        <tissue evidence="1">Leaf</tissue>
    </source>
</reference>
<gene>
    <name evidence="1" type="ORF">Gogos_003878</name>
</gene>
<name>A0A7J9CNC1_GOSGO</name>
<proteinExistence type="predicted"/>
<dbReference type="Proteomes" id="UP000593579">
    <property type="component" value="Unassembled WGS sequence"/>
</dbReference>
<dbReference type="AlphaFoldDB" id="A0A7J9CNC1"/>
<comment type="caution">
    <text evidence="1">The sequence shown here is derived from an EMBL/GenBank/DDBJ whole genome shotgun (WGS) entry which is preliminary data.</text>
</comment>
<dbReference type="EMBL" id="JABEZY010000011">
    <property type="protein sequence ID" value="MBA0750010.1"/>
    <property type="molecule type" value="Genomic_DNA"/>
</dbReference>
<accession>A0A7J9CNC1</accession>
<evidence type="ECO:0000313" key="2">
    <source>
        <dbReference type="Proteomes" id="UP000593579"/>
    </source>
</evidence>
<sequence>MLQQRIAQLCILQRRTID</sequence>
<keyword evidence="2" id="KW-1185">Reference proteome</keyword>
<evidence type="ECO:0000313" key="1">
    <source>
        <dbReference type="EMBL" id="MBA0750010.1"/>
    </source>
</evidence>
<organism evidence="1 2">
    <name type="scientific">Gossypium gossypioides</name>
    <name type="common">Mexican cotton</name>
    <name type="synonym">Selera gossypioides</name>
    <dbReference type="NCBI Taxonomy" id="34282"/>
    <lineage>
        <taxon>Eukaryota</taxon>
        <taxon>Viridiplantae</taxon>
        <taxon>Streptophyta</taxon>
        <taxon>Embryophyta</taxon>
        <taxon>Tracheophyta</taxon>
        <taxon>Spermatophyta</taxon>
        <taxon>Magnoliopsida</taxon>
        <taxon>eudicotyledons</taxon>
        <taxon>Gunneridae</taxon>
        <taxon>Pentapetalae</taxon>
        <taxon>rosids</taxon>
        <taxon>malvids</taxon>
        <taxon>Malvales</taxon>
        <taxon>Malvaceae</taxon>
        <taxon>Malvoideae</taxon>
        <taxon>Gossypium</taxon>
    </lineage>
</organism>